<sequence>MYQTFFCFLFHLYLCFYAITCVTVPSVNLLLSFYVLVEEYYSSKMKILCILVLCSILLSASADEDDSHGMIQFCGKRLAQAYVRACA</sequence>
<keyword evidence="1" id="KW-0472">Membrane</keyword>
<dbReference type="AlphaFoldDB" id="A0A060A3S9"/>
<protein>
    <submittedName>
        <fullName evidence="2">Insulin-like peptide 1</fullName>
    </submittedName>
</protein>
<keyword evidence="1" id="KW-0812">Transmembrane</keyword>
<feature type="transmembrane region" description="Helical" evidence="1">
    <location>
        <begin position="12"/>
        <end position="37"/>
    </location>
</feature>
<organism evidence="2">
    <name type="scientific">Spodoptera exigua</name>
    <name type="common">Beet armyworm</name>
    <name type="synonym">Noctua fulgens</name>
    <dbReference type="NCBI Taxonomy" id="7107"/>
    <lineage>
        <taxon>Eukaryota</taxon>
        <taxon>Metazoa</taxon>
        <taxon>Ecdysozoa</taxon>
        <taxon>Arthropoda</taxon>
        <taxon>Hexapoda</taxon>
        <taxon>Insecta</taxon>
        <taxon>Pterygota</taxon>
        <taxon>Neoptera</taxon>
        <taxon>Endopterygota</taxon>
        <taxon>Lepidoptera</taxon>
        <taxon>Glossata</taxon>
        <taxon>Ditrysia</taxon>
        <taxon>Noctuoidea</taxon>
        <taxon>Noctuidae</taxon>
        <taxon>Amphipyrinae</taxon>
        <taxon>Spodoptera</taxon>
    </lineage>
</organism>
<dbReference type="EMBL" id="KJ495956">
    <property type="protein sequence ID" value="AIA56826.1"/>
    <property type="molecule type" value="mRNA"/>
</dbReference>
<evidence type="ECO:0000313" key="2">
    <source>
        <dbReference type="EMBL" id="AIA56826.1"/>
    </source>
</evidence>
<accession>A0A060A3S9</accession>
<reference evidence="2" key="1">
    <citation type="submission" date="2014-02" db="EMBL/GenBank/DDBJ databases">
        <authorList>
            <person name="Hong Y."/>
            <person name="Kim Y."/>
        </authorList>
    </citation>
    <scope>NUCLEOTIDE SEQUENCE</scope>
</reference>
<evidence type="ECO:0000256" key="1">
    <source>
        <dbReference type="SAM" id="Phobius"/>
    </source>
</evidence>
<name>A0A060A3S9_SPOEX</name>
<proteinExistence type="evidence at transcript level"/>
<keyword evidence="1" id="KW-1133">Transmembrane helix</keyword>